<evidence type="ECO:0000313" key="1">
    <source>
        <dbReference type="EMBL" id="MCD7448714.1"/>
    </source>
</evidence>
<evidence type="ECO:0000313" key="2">
    <source>
        <dbReference type="Proteomes" id="UP000823775"/>
    </source>
</evidence>
<dbReference type="EMBL" id="JACEIK010000071">
    <property type="protein sequence ID" value="MCD7448714.1"/>
    <property type="molecule type" value="Genomic_DNA"/>
</dbReference>
<sequence length="151" mass="17089">MATVVQRKGESLCTLPLPKSRVASASSVQNSLPKCKLNTVHLHFLYWITLVLKTSAISFHSPWSRMHKNFPPFLLLYIPPSLVPSYQKFRSNFLPGIKLAKAEKAATAGQLYTQSKKGGWRYLLLLHCKATYGYQLPNPFSEVSHELNKPF</sequence>
<dbReference type="Proteomes" id="UP000823775">
    <property type="component" value="Unassembled WGS sequence"/>
</dbReference>
<proteinExistence type="predicted"/>
<keyword evidence="2" id="KW-1185">Reference proteome</keyword>
<accession>A0ABS8RPI2</accession>
<comment type="caution">
    <text evidence="1">The sequence shown here is derived from an EMBL/GenBank/DDBJ whole genome shotgun (WGS) entry which is preliminary data.</text>
</comment>
<organism evidence="1 2">
    <name type="scientific">Datura stramonium</name>
    <name type="common">Jimsonweed</name>
    <name type="synonym">Common thornapple</name>
    <dbReference type="NCBI Taxonomy" id="4076"/>
    <lineage>
        <taxon>Eukaryota</taxon>
        <taxon>Viridiplantae</taxon>
        <taxon>Streptophyta</taxon>
        <taxon>Embryophyta</taxon>
        <taxon>Tracheophyta</taxon>
        <taxon>Spermatophyta</taxon>
        <taxon>Magnoliopsida</taxon>
        <taxon>eudicotyledons</taxon>
        <taxon>Gunneridae</taxon>
        <taxon>Pentapetalae</taxon>
        <taxon>asterids</taxon>
        <taxon>lamiids</taxon>
        <taxon>Solanales</taxon>
        <taxon>Solanaceae</taxon>
        <taxon>Solanoideae</taxon>
        <taxon>Datureae</taxon>
        <taxon>Datura</taxon>
    </lineage>
</organism>
<name>A0ABS8RPI2_DATST</name>
<protein>
    <submittedName>
        <fullName evidence="1">Uncharacterized protein</fullName>
    </submittedName>
</protein>
<reference evidence="1 2" key="1">
    <citation type="journal article" date="2021" name="BMC Genomics">
        <title>Datura genome reveals duplications of psychoactive alkaloid biosynthetic genes and high mutation rate following tissue culture.</title>
        <authorList>
            <person name="Rajewski A."/>
            <person name="Carter-House D."/>
            <person name="Stajich J."/>
            <person name="Litt A."/>
        </authorList>
    </citation>
    <scope>NUCLEOTIDE SEQUENCE [LARGE SCALE GENOMIC DNA]</scope>
    <source>
        <strain evidence="1">AR-01</strain>
    </source>
</reference>
<gene>
    <name evidence="1" type="ORF">HAX54_045653</name>
</gene>